<keyword evidence="3" id="KW-0813">Transport</keyword>
<dbReference type="RefSeq" id="WP_353713983.1">
    <property type="nucleotide sequence ID" value="NZ_CP159307.1"/>
</dbReference>
<feature type="transmembrane region" description="Helical" evidence="8">
    <location>
        <begin position="351"/>
        <end position="369"/>
    </location>
</feature>
<dbReference type="GO" id="GO:0033214">
    <property type="term" value="P:siderophore-iron import into cell"/>
    <property type="evidence" value="ECO:0007669"/>
    <property type="project" value="TreeGrafter"/>
</dbReference>
<accession>A0AAU8G8H4</accession>
<dbReference type="PANTHER" id="PTHR30472">
    <property type="entry name" value="FERRIC ENTEROBACTIN TRANSPORT SYSTEM PERMEASE PROTEIN"/>
    <property type="match status" value="1"/>
</dbReference>
<feature type="transmembrane region" description="Helical" evidence="8">
    <location>
        <begin position="321"/>
        <end position="339"/>
    </location>
</feature>
<dbReference type="PANTHER" id="PTHR30472:SF25">
    <property type="entry name" value="ABC TRANSPORTER PERMEASE PROTEIN MJ0876-RELATED"/>
    <property type="match status" value="1"/>
</dbReference>
<feature type="transmembrane region" description="Helical" evidence="8">
    <location>
        <begin position="134"/>
        <end position="156"/>
    </location>
</feature>
<proteinExistence type="inferred from homology"/>
<dbReference type="AlphaFoldDB" id="A0AAU8G8H4"/>
<comment type="subcellular location">
    <subcellularLocation>
        <location evidence="1">Cell membrane</location>
        <topology evidence="1">Multi-pass membrane protein</topology>
    </subcellularLocation>
</comment>
<feature type="transmembrane region" description="Helical" evidence="8">
    <location>
        <begin position="189"/>
        <end position="213"/>
    </location>
</feature>
<evidence type="ECO:0000256" key="8">
    <source>
        <dbReference type="SAM" id="Phobius"/>
    </source>
</evidence>
<dbReference type="Gene3D" id="1.10.3470.10">
    <property type="entry name" value="ABC transporter involved in vitamin B12 uptake, BtuC"/>
    <property type="match status" value="1"/>
</dbReference>
<reference evidence="9" key="1">
    <citation type="submission" date="2024-06" db="EMBL/GenBank/DDBJ databases">
        <title>A Novel Isolate, Dehalogenimonas sp. Strain 4OHTPN, Dechlorinates Aromatic 4 Hydroxy chlorothalonil by a Novel Reductive Dehalogenase.</title>
        <authorList>
            <person name="Liu G."/>
        </authorList>
    </citation>
    <scope>NUCLEOTIDE SEQUENCE</scope>
    <source>
        <strain evidence="9">4OHTPN</strain>
    </source>
</reference>
<dbReference type="GO" id="GO:0005886">
    <property type="term" value="C:plasma membrane"/>
    <property type="evidence" value="ECO:0007669"/>
    <property type="project" value="UniProtKB-SubCell"/>
</dbReference>
<dbReference type="Pfam" id="PF01032">
    <property type="entry name" value="FecCD"/>
    <property type="match status" value="1"/>
</dbReference>
<feature type="transmembrane region" description="Helical" evidence="8">
    <location>
        <begin position="105"/>
        <end position="122"/>
    </location>
</feature>
<dbReference type="CDD" id="cd06550">
    <property type="entry name" value="TM_ABC_iron-siderophores_like"/>
    <property type="match status" value="1"/>
</dbReference>
<dbReference type="InterPro" id="IPR037294">
    <property type="entry name" value="ABC_BtuC-like"/>
</dbReference>
<sequence length="377" mass="39849">MDGQLRSWLSNPSGSMMVSSEATGIKEKHNSPTLAVKWRSRLISMGILLSGLLLLAAFATTIGSVKIPLGTTFGILLDKLPFINIDQTWSDSTATIISQIRLPRVILAGVVGIALSVAGATYQGLFRNPLADPYLIGVAQGAALGAAVGFVIPTVFPGLEFSIVPIFAALGALITVLIVYTLARVGAAIPVTTLILAGVAVGSLLMALVSYVITISGDKIQGIVFWMMGSFSLSQWSEVQIALPVVIAGSAFIFLFARSLNIIQLGEDQAKQLGVDVEKLKLLLLTAATLITAAAVSFVGIIGFVGIIIPHAVRLIWGADYRFLLPFSALVGAIFLITADIISRTIAPSEIPIGIITALCGAPFFLYLLRKRTQVLF</sequence>
<protein>
    <submittedName>
        <fullName evidence="9">Iron chelate uptake ABC transporter family permease subunit</fullName>
    </submittedName>
</protein>
<keyword evidence="6 8" id="KW-1133">Transmembrane helix</keyword>
<feature type="transmembrane region" description="Helical" evidence="8">
    <location>
        <begin position="42"/>
        <end position="62"/>
    </location>
</feature>
<feature type="transmembrane region" description="Helical" evidence="8">
    <location>
        <begin position="242"/>
        <end position="261"/>
    </location>
</feature>
<dbReference type="GO" id="GO:0022857">
    <property type="term" value="F:transmembrane transporter activity"/>
    <property type="evidence" value="ECO:0007669"/>
    <property type="project" value="InterPro"/>
</dbReference>
<evidence type="ECO:0000256" key="4">
    <source>
        <dbReference type="ARBA" id="ARBA00022475"/>
    </source>
</evidence>
<comment type="similarity">
    <text evidence="2">Belongs to the binding-protein-dependent transport system permease family. FecCD subfamily.</text>
</comment>
<dbReference type="FunFam" id="1.10.3470.10:FF:000001">
    <property type="entry name" value="Vitamin B12 ABC transporter permease BtuC"/>
    <property type="match status" value="1"/>
</dbReference>
<name>A0AAU8G8H4_9CHLR</name>
<dbReference type="SUPFAM" id="SSF81345">
    <property type="entry name" value="ABC transporter involved in vitamin B12 uptake, BtuC"/>
    <property type="match status" value="1"/>
</dbReference>
<evidence type="ECO:0000256" key="2">
    <source>
        <dbReference type="ARBA" id="ARBA00007935"/>
    </source>
</evidence>
<evidence type="ECO:0000256" key="5">
    <source>
        <dbReference type="ARBA" id="ARBA00022692"/>
    </source>
</evidence>
<dbReference type="EMBL" id="CP159307">
    <property type="protein sequence ID" value="XCH32711.1"/>
    <property type="molecule type" value="Genomic_DNA"/>
</dbReference>
<dbReference type="InterPro" id="IPR000522">
    <property type="entry name" value="ABC_transptr_permease_BtuC"/>
</dbReference>
<keyword evidence="7 8" id="KW-0472">Membrane</keyword>
<evidence type="ECO:0000256" key="7">
    <source>
        <dbReference type="ARBA" id="ARBA00023136"/>
    </source>
</evidence>
<evidence type="ECO:0000256" key="3">
    <source>
        <dbReference type="ARBA" id="ARBA00022448"/>
    </source>
</evidence>
<evidence type="ECO:0000256" key="1">
    <source>
        <dbReference type="ARBA" id="ARBA00004651"/>
    </source>
</evidence>
<gene>
    <name evidence="9" type="ORF">ABV300_05960</name>
</gene>
<evidence type="ECO:0000313" key="9">
    <source>
        <dbReference type="EMBL" id="XCH32711.1"/>
    </source>
</evidence>
<feature type="transmembrane region" description="Helical" evidence="8">
    <location>
        <begin position="163"/>
        <end position="183"/>
    </location>
</feature>
<keyword evidence="5 8" id="KW-0812">Transmembrane</keyword>
<evidence type="ECO:0000256" key="6">
    <source>
        <dbReference type="ARBA" id="ARBA00022989"/>
    </source>
</evidence>
<feature type="transmembrane region" description="Helical" evidence="8">
    <location>
        <begin position="282"/>
        <end position="309"/>
    </location>
</feature>
<keyword evidence="4" id="KW-1003">Cell membrane</keyword>
<organism evidence="9">
    <name type="scientific">Dehalogenimonas sp. 4OHTPN</name>
    <dbReference type="NCBI Taxonomy" id="3166643"/>
    <lineage>
        <taxon>Bacteria</taxon>
        <taxon>Bacillati</taxon>
        <taxon>Chloroflexota</taxon>
        <taxon>Dehalococcoidia</taxon>
        <taxon>Dehalococcoidales</taxon>
        <taxon>Dehalococcoidaceae</taxon>
        <taxon>Dehalogenimonas</taxon>
    </lineage>
</organism>